<protein>
    <recommendedName>
        <fullName evidence="1">DUF3786 domain-containing protein</fullName>
    </recommendedName>
</protein>
<dbReference type="Pfam" id="PF12654">
    <property type="entry name" value="DUF3786"/>
    <property type="match status" value="1"/>
</dbReference>
<dbReference type="EMBL" id="BARS01000795">
    <property type="protein sequence ID" value="GAF82698.1"/>
    <property type="molecule type" value="Genomic_DNA"/>
</dbReference>
<feature type="non-terminal residue" evidence="2">
    <location>
        <position position="195"/>
    </location>
</feature>
<evidence type="ECO:0000313" key="2">
    <source>
        <dbReference type="EMBL" id="GAF82698.1"/>
    </source>
</evidence>
<name>X0SNM5_9ZZZZ</name>
<sequence>MPTGARDIKGYLQMLRRRRKQHPPAFAPDKSPVDVPAHFWDDLQKKDLNTLCNQTLFSLISPRQMVFHFLNEDVLVDFNERCLKRDKGQGWESTQDPLLELVTVVYLNNVKMLYPMGKEIVGVKDLKEAHFFQGPHALQINPLLKRYGLDMKGFKAAAKYLEGHPVDMADSAYRLLPFPRVPVYYLFWQGDAEFD</sequence>
<reference evidence="2" key="1">
    <citation type="journal article" date="2014" name="Front. Microbiol.">
        <title>High frequency of phylogenetically diverse reductive dehalogenase-homologous genes in deep subseafloor sedimentary metagenomes.</title>
        <authorList>
            <person name="Kawai M."/>
            <person name="Futagami T."/>
            <person name="Toyoda A."/>
            <person name="Takaki Y."/>
            <person name="Nishi S."/>
            <person name="Hori S."/>
            <person name="Arai W."/>
            <person name="Tsubouchi T."/>
            <person name="Morono Y."/>
            <person name="Uchiyama I."/>
            <person name="Ito T."/>
            <person name="Fujiyama A."/>
            <person name="Inagaki F."/>
            <person name="Takami H."/>
        </authorList>
    </citation>
    <scope>NUCLEOTIDE SEQUENCE</scope>
    <source>
        <strain evidence="2">Expedition CK06-06</strain>
    </source>
</reference>
<dbReference type="InterPro" id="IPR024264">
    <property type="entry name" value="DUF3786"/>
</dbReference>
<comment type="caution">
    <text evidence="2">The sequence shown here is derived from an EMBL/GenBank/DDBJ whole genome shotgun (WGS) entry which is preliminary data.</text>
</comment>
<accession>X0SNM5</accession>
<gene>
    <name evidence="2" type="ORF">S01H1_01766</name>
</gene>
<feature type="domain" description="DUF3786" evidence="1">
    <location>
        <begin position="47"/>
        <end position="194"/>
    </location>
</feature>
<proteinExistence type="predicted"/>
<organism evidence="2">
    <name type="scientific">marine sediment metagenome</name>
    <dbReference type="NCBI Taxonomy" id="412755"/>
    <lineage>
        <taxon>unclassified sequences</taxon>
        <taxon>metagenomes</taxon>
        <taxon>ecological metagenomes</taxon>
    </lineage>
</organism>
<evidence type="ECO:0000259" key="1">
    <source>
        <dbReference type="Pfam" id="PF12654"/>
    </source>
</evidence>
<dbReference type="AlphaFoldDB" id="X0SNM5"/>